<organism evidence="2">
    <name type="scientific">Menopon gallinae</name>
    <name type="common">poultry shaft louse</name>
    <dbReference type="NCBI Taxonomy" id="328185"/>
    <lineage>
        <taxon>Eukaryota</taxon>
        <taxon>Metazoa</taxon>
        <taxon>Ecdysozoa</taxon>
        <taxon>Arthropoda</taxon>
        <taxon>Hexapoda</taxon>
        <taxon>Insecta</taxon>
        <taxon>Pterygota</taxon>
        <taxon>Neoptera</taxon>
        <taxon>Paraneoptera</taxon>
        <taxon>Psocodea</taxon>
        <taxon>Troctomorpha</taxon>
        <taxon>Phthiraptera</taxon>
        <taxon>Amblycera</taxon>
        <taxon>Menoponidae</taxon>
        <taxon>Menopon</taxon>
    </lineage>
</organism>
<evidence type="ECO:0000256" key="1">
    <source>
        <dbReference type="SAM" id="MobiDB-lite"/>
    </source>
</evidence>
<sequence>MGKKDKKKGRGIEKTAVKTEKKMTAKQKKQLAAIGEEDIEKIIAEIEQEERKRLQVKEWTIVKPGKRSNFTFCAHPIKDELLLFGGEYFNGQKTVVYNDLMFYNINKNEWTVVQAPSPPPPRSGHQMVALAKDKGQLWVFGGEFTSTTQNQFHHYKDLWVFHMGEKKWEKVMSPNGPSPRSGHRMVVNKNSLIVFGGYHDNLRQYKYFNDVYAFDLENYKWSKLETTGTPPAPRSGCQMVSLPDGKILIQGGYSKEMVKKMLIKELYTQMHFSSSLKVSLKQ</sequence>
<dbReference type="PANTHER" id="PTHR46063">
    <property type="entry name" value="KELCH DOMAIN-CONTAINING PROTEIN"/>
    <property type="match status" value="1"/>
</dbReference>
<proteinExistence type="predicted"/>
<evidence type="ECO:0008006" key="3">
    <source>
        <dbReference type="Google" id="ProtNLM"/>
    </source>
</evidence>
<dbReference type="CDD" id="cd15482">
    <property type="entry name" value="Sialidase_non-viral"/>
    <property type="match status" value="1"/>
</dbReference>
<accession>A0AAW2IDJ1</accession>
<reference evidence="2" key="1">
    <citation type="journal article" date="2024" name="Gigascience">
        <title>Chromosome-level genome of the poultry shaft louse Menopon gallinae provides insight into the host-switching and adaptive evolution of parasitic lice.</title>
        <authorList>
            <person name="Xu Y."/>
            <person name="Ma L."/>
            <person name="Liu S."/>
            <person name="Liang Y."/>
            <person name="Liu Q."/>
            <person name="He Z."/>
            <person name="Tian L."/>
            <person name="Duan Y."/>
            <person name="Cai W."/>
            <person name="Li H."/>
            <person name="Song F."/>
        </authorList>
    </citation>
    <scope>NUCLEOTIDE SEQUENCE</scope>
    <source>
        <strain evidence="2">Cailab_2023a</strain>
    </source>
</reference>
<name>A0AAW2IDJ1_9NEOP</name>
<feature type="region of interest" description="Disordered" evidence="1">
    <location>
        <begin position="1"/>
        <end position="20"/>
    </location>
</feature>
<protein>
    <recommendedName>
        <fullName evidence="3">Kelch domain-containing protein 4</fullName>
    </recommendedName>
</protein>
<dbReference type="InterPro" id="IPR052588">
    <property type="entry name" value="Kelch_domain_protein"/>
</dbReference>
<evidence type="ECO:0000313" key="2">
    <source>
        <dbReference type="EMBL" id="KAL0280422.1"/>
    </source>
</evidence>
<dbReference type="SUPFAM" id="SSF117281">
    <property type="entry name" value="Kelch motif"/>
    <property type="match status" value="1"/>
</dbReference>
<dbReference type="AlphaFoldDB" id="A0AAW2IDJ1"/>
<dbReference type="Gene3D" id="2.120.10.80">
    <property type="entry name" value="Kelch-type beta propeller"/>
    <property type="match status" value="1"/>
</dbReference>
<feature type="compositionally biased region" description="Basic and acidic residues" evidence="1">
    <location>
        <begin position="10"/>
        <end position="20"/>
    </location>
</feature>
<comment type="caution">
    <text evidence="2">The sequence shown here is derived from an EMBL/GenBank/DDBJ whole genome shotgun (WGS) entry which is preliminary data.</text>
</comment>
<gene>
    <name evidence="2" type="ORF">PYX00_001717</name>
</gene>
<dbReference type="PANTHER" id="PTHR46063:SF1">
    <property type="entry name" value="KELCH DOMAIN-CONTAINING PROTEIN 4"/>
    <property type="match status" value="1"/>
</dbReference>
<dbReference type="EMBL" id="JARGDH010000001">
    <property type="protein sequence ID" value="KAL0280422.1"/>
    <property type="molecule type" value="Genomic_DNA"/>
</dbReference>
<dbReference type="Pfam" id="PF13415">
    <property type="entry name" value="Beta-prop_FBX42"/>
    <property type="match status" value="1"/>
</dbReference>
<dbReference type="InterPro" id="IPR015915">
    <property type="entry name" value="Kelch-typ_b-propeller"/>
</dbReference>